<gene>
    <name evidence="2" type="ORF">RND15_39095</name>
</gene>
<dbReference type="EMBL" id="JAVRFD010000028">
    <property type="protein sequence ID" value="MDT0548649.1"/>
    <property type="molecule type" value="Genomic_DNA"/>
</dbReference>
<evidence type="ECO:0000256" key="1">
    <source>
        <dbReference type="SAM" id="MobiDB-lite"/>
    </source>
</evidence>
<name>A0ABU2XRW4_9ACTN</name>
<feature type="compositionally biased region" description="Polar residues" evidence="1">
    <location>
        <begin position="103"/>
        <end position="115"/>
    </location>
</feature>
<dbReference type="Proteomes" id="UP001180754">
    <property type="component" value="Unassembled WGS sequence"/>
</dbReference>
<protein>
    <submittedName>
        <fullName evidence="2">Uncharacterized protein</fullName>
    </submittedName>
</protein>
<comment type="caution">
    <text evidence="2">The sequence shown here is derived from an EMBL/GenBank/DDBJ whole genome shotgun (WGS) entry which is preliminary data.</text>
</comment>
<evidence type="ECO:0000313" key="3">
    <source>
        <dbReference type="Proteomes" id="UP001180754"/>
    </source>
</evidence>
<keyword evidence="3" id="KW-1185">Reference proteome</keyword>
<accession>A0ABU2XRW4</accession>
<organism evidence="2 3">
    <name type="scientific">Streptomyces lonegramiae</name>
    <dbReference type="NCBI Taxonomy" id="3075524"/>
    <lineage>
        <taxon>Bacteria</taxon>
        <taxon>Bacillati</taxon>
        <taxon>Actinomycetota</taxon>
        <taxon>Actinomycetes</taxon>
        <taxon>Kitasatosporales</taxon>
        <taxon>Streptomycetaceae</taxon>
        <taxon>Streptomyces</taxon>
    </lineage>
</organism>
<reference evidence="2" key="1">
    <citation type="submission" date="2024-05" db="EMBL/GenBank/DDBJ databases">
        <title>30 novel species of actinomycetes from the DSMZ collection.</title>
        <authorList>
            <person name="Nouioui I."/>
        </authorList>
    </citation>
    <scope>NUCLEOTIDE SEQUENCE</scope>
    <source>
        <strain evidence="2">DSM 41529</strain>
    </source>
</reference>
<proteinExistence type="predicted"/>
<feature type="region of interest" description="Disordered" evidence="1">
    <location>
        <begin position="62"/>
        <end position="115"/>
    </location>
</feature>
<sequence length="115" mass="12538">MTRQFLKPAGRGPFAAPSCCQAAPNTFLPRPFEQGVIDRDLQWCTVREKACHDQTCQGEADLVGRPAGGGEQAVTPGVVPRPLQPRAQQHPAHRVAARLRDQPGQQNRTCGTSER</sequence>
<evidence type="ECO:0000313" key="2">
    <source>
        <dbReference type="EMBL" id="MDT0548649.1"/>
    </source>
</evidence>